<dbReference type="EMBL" id="CP014691">
    <property type="protein sequence ID" value="AQS88965.1"/>
    <property type="molecule type" value="Genomic_DNA"/>
</dbReference>
<keyword evidence="2" id="KW-1185">Reference proteome</keyword>
<protein>
    <submittedName>
        <fullName evidence="1">Uncharacterized protein</fullName>
    </submittedName>
</protein>
<dbReference type="AlphaFoldDB" id="A0A1U9KT44"/>
<accession>A0A1U9KT44</accession>
<reference evidence="1 2" key="1">
    <citation type="submission" date="2016-03" db="EMBL/GenBank/DDBJ databases">
        <title>Acetic acid bacteria sequencing.</title>
        <authorList>
            <person name="Brandt J."/>
            <person name="Jakob F."/>
            <person name="Vogel R.F."/>
        </authorList>
    </citation>
    <scope>NUCLEOTIDE SEQUENCE [LARGE SCALE GENOMIC DNA]</scope>
    <source>
        <strain evidence="1 2">NBRC 101099</strain>
    </source>
</reference>
<evidence type="ECO:0000313" key="2">
    <source>
        <dbReference type="Proteomes" id="UP000188604"/>
    </source>
</evidence>
<dbReference type="Proteomes" id="UP000188604">
    <property type="component" value="Chromosome"/>
</dbReference>
<dbReference type="RefSeq" id="WP_077808022.1">
    <property type="nucleotide sequence ID" value="NZ_BJXS01000001.1"/>
</dbReference>
<proteinExistence type="predicted"/>
<dbReference type="KEGG" id="nch:A0U93_14730"/>
<gene>
    <name evidence="1" type="ORF">A0U93_14730</name>
</gene>
<name>A0A1U9KT44_9PROT</name>
<organism evidence="1 2">
    <name type="scientific">Neoasaia chiangmaiensis</name>
    <dbReference type="NCBI Taxonomy" id="320497"/>
    <lineage>
        <taxon>Bacteria</taxon>
        <taxon>Pseudomonadati</taxon>
        <taxon>Pseudomonadota</taxon>
        <taxon>Alphaproteobacteria</taxon>
        <taxon>Acetobacterales</taxon>
        <taxon>Acetobacteraceae</taxon>
        <taxon>Neoasaia</taxon>
    </lineage>
</organism>
<dbReference type="STRING" id="320497.A0U93_14730"/>
<sequence length="105" mass="11510">MAPQPLQLFPGDLKWARRAVRICSSEGWQDLSQRQSAQSHDREIDPLLGRQEGRGIRFEPIGIAAPVAELNVISPVSNVEAGRRPPETGRIGDMAFVPLLASIGR</sequence>
<evidence type="ECO:0000313" key="1">
    <source>
        <dbReference type="EMBL" id="AQS88965.1"/>
    </source>
</evidence>